<feature type="transmembrane region" description="Helical" evidence="1">
    <location>
        <begin position="12"/>
        <end position="38"/>
    </location>
</feature>
<sequence length="95" mass="10852">MNIVKQKIQPDWWLKTFSGAVLGFIFSLAAGSLILILSKVYIDSALAPQLGMWSIPWIWLFVFFLAYFIPKGWQSLFIFSIANVVAYTLLFCLRG</sequence>
<dbReference type="AlphaFoldDB" id="A0A150HVH9"/>
<proteinExistence type="predicted"/>
<keyword evidence="1" id="KW-1133">Transmembrane helix</keyword>
<dbReference type="RefSeq" id="WP_019384509.1">
    <property type="nucleotide sequence ID" value="NZ_CM125582.1"/>
</dbReference>
<keyword evidence="1" id="KW-0812">Transmembrane</keyword>
<name>A0A150HVH9_9GAMM</name>
<gene>
    <name evidence="2" type="ORF">AVENLUH13518_01712</name>
</gene>
<keyword evidence="1" id="KW-0472">Membrane</keyword>
<feature type="transmembrane region" description="Helical" evidence="1">
    <location>
        <begin position="50"/>
        <end position="69"/>
    </location>
</feature>
<organism evidence="2 3">
    <name type="scientific">Acinetobacter venetianus</name>
    <dbReference type="NCBI Taxonomy" id="52133"/>
    <lineage>
        <taxon>Bacteria</taxon>
        <taxon>Pseudomonadati</taxon>
        <taxon>Pseudomonadota</taxon>
        <taxon>Gammaproteobacteria</taxon>
        <taxon>Moraxellales</taxon>
        <taxon>Moraxellaceae</taxon>
        <taxon>Acinetobacter</taxon>
    </lineage>
</organism>
<dbReference type="PATRIC" id="fig|52133.19.peg.1743"/>
<reference evidence="2 3" key="1">
    <citation type="journal article" date="2016" name="Sci. Rep.">
        <title>Genomic and phenotypic characterization of the species Acinetobacter venetianus.</title>
        <authorList>
            <person name="Fondi M."/>
            <person name="Maida I."/>
            <person name="Perrin E."/>
            <person name="Orlandini V."/>
            <person name="La Torre L."/>
            <person name="Bosi E."/>
            <person name="Negroni A."/>
            <person name="Zanaroli G."/>
            <person name="Fava F."/>
            <person name="Decorosi F."/>
            <person name="Giovannetti L."/>
            <person name="Viti C."/>
            <person name="Vaneechoutte M."/>
            <person name="Dijkshoorn L."/>
            <person name="Fani R."/>
        </authorList>
    </citation>
    <scope>NUCLEOTIDE SEQUENCE [LARGE SCALE GENOMIC DNA]</scope>
    <source>
        <strain evidence="2 3">LUH13518</strain>
    </source>
</reference>
<accession>A0A150HVH9</accession>
<dbReference type="Proteomes" id="UP000075544">
    <property type="component" value="Unassembled WGS sequence"/>
</dbReference>
<feature type="transmembrane region" description="Helical" evidence="1">
    <location>
        <begin position="75"/>
        <end position="93"/>
    </location>
</feature>
<protein>
    <submittedName>
        <fullName evidence="2">Uncharacterized protein</fullName>
    </submittedName>
</protein>
<evidence type="ECO:0000256" key="1">
    <source>
        <dbReference type="SAM" id="Phobius"/>
    </source>
</evidence>
<comment type="caution">
    <text evidence="2">The sequence shown here is derived from an EMBL/GenBank/DDBJ whole genome shotgun (WGS) entry which is preliminary data.</text>
</comment>
<evidence type="ECO:0000313" key="2">
    <source>
        <dbReference type="EMBL" id="KXZ70821.1"/>
    </source>
</evidence>
<evidence type="ECO:0000313" key="3">
    <source>
        <dbReference type="Proteomes" id="UP000075544"/>
    </source>
</evidence>
<dbReference type="EMBL" id="JRHX01000047">
    <property type="protein sequence ID" value="KXZ70821.1"/>
    <property type="molecule type" value="Genomic_DNA"/>
</dbReference>